<evidence type="ECO:0000313" key="2">
    <source>
        <dbReference type="Proteomes" id="UP000023152"/>
    </source>
</evidence>
<dbReference type="Proteomes" id="UP000023152">
    <property type="component" value="Unassembled WGS sequence"/>
</dbReference>
<sequence>GKKKKKKKKKKKGGSNFECNKNNNREYELFVEVELFQKGMRLGLPVCCTYKLFPEHQKW</sequence>
<dbReference type="AlphaFoldDB" id="X6MUX4"/>
<evidence type="ECO:0000313" key="1">
    <source>
        <dbReference type="EMBL" id="ETO17649.1"/>
    </source>
</evidence>
<comment type="caution">
    <text evidence="1">The sequence shown here is derived from an EMBL/GenBank/DDBJ whole genome shotgun (WGS) entry which is preliminary data.</text>
</comment>
<feature type="non-terminal residue" evidence="1">
    <location>
        <position position="1"/>
    </location>
</feature>
<gene>
    <name evidence="1" type="ORF">RFI_19671</name>
</gene>
<dbReference type="EMBL" id="ASPP01016226">
    <property type="protein sequence ID" value="ETO17649.1"/>
    <property type="molecule type" value="Genomic_DNA"/>
</dbReference>
<proteinExistence type="predicted"/>
<organism evidence="1 2">
    <name type="scientific">Reticulomyxa filosa</name>
    <dbReference type="NCBI Taxonomy" id="46433"/>
    <lineage>
        <taxon>Eukaryota</taxon>
        <taxon>Sar</taxon>
        <taxon>Rhizaria</taxon>
        <taxon>Retaria</taxon>
        <taxon>Foraminifera</taxon>
        <taxon>Monothalamids</taxon>
        <taxon>Reticulomyxidae</taxon>
        <taxon>Reticulomyxa</taxon>
    </lineage>
</organism>
<name>X6MUX4_RETFI</name>
<accession>X6MUX4</accession>
<protein>
    <submittedName>
        <fullName evidence="1">Uncharacterized protein</fullName>
    </submittedName>
</protein>
<reference evidence="1 2" key="1">
    <citation type="journal article" date="2013" name="Curr. Biol.">
        <title>The Genome of the Foraminiferan Reticulomyxa filosa.</title>
        <authorList>
            <person name="Glockner G."/>
            <person name="Hulsmann N."/>
            <person name="Schleicher M."/>
            <person name="Noegel A.A."/>
            <person name="Eichinger L."/>
            <person name="Gallinger C."/>
            <person name="Pawlowski J."/>
            <person name="Sierra R."/>
            <person name="Euteneuer U."/>
            <person name="Pillet L."/>
            <person name="Moustafa A."/>
            <person name="Platzer M."/>
            <person name="Groth M."/>
            <person name="Szafranski K."/>
            <person name="Schliwa M."/>
        </authorList>
    </citation>
    <scope>NUCLEOTIDE SEQUENCE [LARGE SCALE GENOMIC DNA]</scope>
</reference>
<keyword evidence="2" id="KW-1185">Reference proteome</keyword>